<evidence type="ECO:0000256" key="4">
    <source>
        <dbReference type="ARBA" id="ARBA00023136"/>
    </source>
</evidence>
<comment type="caution">
    <text evidence="7">The sequence shown here is derived from an EMBL/GenBank/DDBJ whole genome shotgun (WGS) entry which is preliminary data.</text>
</comment>
<dbReference type="InterPro" id="IPR053934">
    <property type="entry name" value="HTTM_dom"/>
</dbReference>
<keyword evidence="3 5" id="KW-1133">Transmembrane helix</keyword>
<evidence type="ECO:0000256" key="3">
    <source>
        <dbReference type="ARBA" id="ARBA00022989"/>
    </source>
</evidence>
<dbReference type="GO" id="GO:0012505">
    <property type="term" value="C:endomembrane system"/>
    <property type="evidence" value="ECO:0007669"/>
    <property type="project" value="UniProtKB-SubCell"/>
</dbReference>
<feature type="transmembrane region" description="Helical" evidence="5">
    <location>
        <begin position="77"/>
        <end position="98"/>
    </location>
</feature>
<proteinExistence type="predicted"/>
<keyword evidence="2 5" id="KW-0812">Transmembrane</keyword>
<dbReference type="SMART" id="SM00752">
    <property type="entry name" value="HTTM"/>
    <property type="match status" value="1"/>
</dbReference>
<feature type="transmembrane region" description="Helical" evidence="5">
    <location>
        <begin position="264"/>
        <end position="284"/>
    </location>
</feature>
<dbReference type="PANTHER" id="PTHR39535:SF2">
    <property type="entry name" value="HTTM DOMAIN-CONTAINING PROTEIN"/>
    <property type="match status" value="1"/>
</dbReference>
<reference evidence="7" key="1">
    <citation type="submission" date="2022-09" db="EMBL/GenBank/DDBJ databases">
        <title>Haloadaptaus new haloarchaeum isolated from saline soil.</title>
        <authorList>
            <person name="Duran-Viseras A."/>
            <person name="Sanchez-Porro C."/>
            <person name="Ventosa A."/>
        </authorList>
    </citation>
    <scope>NUCLEOTIDE SEQUENCE</scope>
    <source>
        <strain evidence="7">F3-133</strain>
    </source>
</reference>
<keyword evidence="4 5" id="KW-0472">Membrane</keyword>
<feature type="domain" description="HTTM-like" evidence="6">
    <location>
        <begin position="13"/>
        <end position="283"/>
    </location>
</feature>
<protein>
    <submittedName>
        <fullName evidence="7">HTTM domain-containing protein</fullName>
    </submittedName>
</protein>
<accession>A0A9Q4C4Z2</accession>
<sequence>MDAETVRDAVRRRLAVDTRAVAVFRVTLGLSLLADLSMRARGLGVFYTDAGVLPRDVLAQLFPSLARLSLHGLSGAVWVQIVLVSVSAVSALALLVGLRSRTAASVALVLHVSMYARNPFVLNGGDTMLAVLLLLSVFTPLGARWSVDAVGRDDEAPGSVLSAPTVAPLLFILVIYSSNAVLRYRGEPWMSGEAVRRVFGLETVTVLAGPYLAQFPFVLEAVNWVWVAMLTVSFLLVALTGWLRAAFALSFIVAHTVMALTLRLGVFPVVVISALVLFLPPVFWDRVEKQLPSDGVASLPPRRLHAVSRVRTVTSGSLLRVRAGTVVAVTVVSAVLFWQGAALGYVDAPDAGGVDPGEYAWKMYSPTPEGTYGWYTASVEPADGDGTYVFPDTVAETDGSVRYAPRRTADAYPSTLWYRYLNGIDDASEMRQHAFADSLCRSSGKGHGDADVEVWHTEREVVLNGADEERSYRVVRHDCG</sequence>
<evidence type="ECO:0000256" key="5">
    <source>
        <dbReference type="SAM" id="Phobius"/>
    </source>
</evidence>
<name>A0A9Q4C4Z2_9EURY</name>
<dbReference type="Pfam" id="PF05090">
    <property type="entry name" value="HTTM"/>
    <property type="match status" value="1"/>
</dbReference>
<evidence type="ECO:0000259" key="6">
    <source>
        <dbReference type="SMART" id="SM00752"/>
    </source>
</evidence>
<dbReference type="RefSeq" id="WP_266087540.1">
    <property type="nucleotide sequence ID" value="NZ_RKLV01000007.1"/>
</dbReference>
<dbReference type="AlphaFoldDB" id="A0A9Q4C4Z2"/>
<comment type="subcellular location">
    <subcellularLocation>
        <location evidence="1">Endomembrane system</location>
        <topology evidence="1">Multi-pass membrane protein</topology>
    </subcellularLocation>
</comment>
<organism evidence="7 8">
    <name type="scientific">Halorutilus salinus</name>
    <dbReference type="NCBI Taxonomy" id="2487751"/>
    <lineage>
        <taxon>Archaea</taxon>
        <taxon>Methanobacteriati</taxon>
        <taxon>Methanobacteriota</taxon>
        <taxon>Stenosarchaea group</taxon>
        <taxon>Halobacteria</taxon>
        <taxon>Halorutilales</taxon>
        <taxon>Halorutilaceae</taxon>
        <taxon>Halorutilus</taxon>
    </lineage>
</organism>
<feature type="transmembrane region" description="Helical" evidence="5">
    <location>
        <begin position="225"/>
        <end position="252"/>
    </location>
</feature>
<dbReference type="Proteomes" id="UP001149411">
    <property type="component" value="Unassembled WGS sequence"/>
</dbReference>
<feature type="transmembrane region" description="Helical" evidence="5">
    <location>
        <begin position="119"/>
        <end position="141"/>
    </location>
</feature>
<evidence type="ECO:0000313" key="7">
    <source>
        <dbReference type="EMBL" id="MCX2819358.1"/>
    </source>
</evidence>
<dbReference type="InterPro" id="IPR011020">
    <property type="entry name" value="HTTM-like"/>
</dbReference>
<gene>
    <name evidence="7" type="ORF">EGH25_08330</name>
</gene>
<feature type="transmembrane region" description="Helical" evidence="5">
    <location>
        <begin position="20"/>
        <end position="38"/>
    </location>
</feature>
<feature type="transmembrane region" description="Helical" evidence="5">
    <location>
        <begin position="194"/>
        <end position="213"/>
    </location>
</feature>
<keyword evidence="8" id="KW-1185">Reference proteome</keyword>
<evidence type="ECO:0000313" key="8">
    <source>
        <dbReference type="Proteomes" id="UP001149411"/>
    </source>
</evidence>
<evidence type="ECO:0000256" key="2">
    <source>
        <dbReference type="ARBA" id="ARBA00022692"/>
    </source>
</evidence>
<feature type="transmembrane region" description="Helical" evidence="5">
    <location>
        <begin position="161"/>
        <end position="182"/>
    </location>
</feature>
<dbReference type="EMBL" id="RKLV01000007">
    <property type="protein sequence ID" value="MCX2819358.1"/>
    <property type="molecule type" value="Genomic_DNA"/>
</dbReference>
<dbReference type="InterPro" id="IPR052964">
    <property type="entry name" value="Sporulation_signal_mat"/>
</dbReference>
<evidence type="ECO:0000256" key="1">
    <source>
        <dbReference type="ARBA" id="ARBA00004127"/>
    </source>
</evidence>
<dbReference type="PANTHER" id="PTHR39535">
    <property type="entry name" value="SPORULATION-DELAYING PROTEIN SDPB"/>
    <property type="match status" value="1"/>
</dbReference>